<feature type="domain" description="Helicase ATP-binding" evidence="2">
    <location>
        <begin position="178"/>
        <end position="337"/>
    </location>
</feature>
<dbReference type="SUPFAM" id="SSF52540">
    <property type="entry name" value="P-loop containing nucleoside triphosphate hydrolases"/>
    <property type="match status" value="2"/>
</dbReference>
<dbReference type="RefSeq" id="WP_238745595.1">
    <property type="nucleotide sequence ID" value="NZ_JAKOOW010000007.1"/>
</dbReference>
<organism evidence="3 4">
    <name type="scientific">Kingella pumchi</name>
    <dbReference type="NCBI Taxonomy" id="2779506"/>
    <lineage>
        <taxon>Bacteria</taxon>
        <taxon>Pseudomonadati</taxon>
        <taxon>Pseudomonadota</taxon>
        <taxon>Betaproteobacteria</taxon>
        <taxon>Neisseriales</taxon>
        <taxon>Neisseriaceae</taxon>
        <taxon>Kingella</taxon>
    </lineage>
</organism>
<accession>A0ABS9NKK5</accession>
<dbReference type="InterPro" id="IPR001650">
    <property type="entry name" value="Helicase_C-like"/>
</dbReference>
<evidence type="ECO:0000313" key="4">
    <source>
        <dbReference type="Proteomes" id="UP001298424"/>
    </source>
</evidence>
<name>A0ABS9NKK5_9NEIS</name>
<proteinExistence type="predicted"/>
<gene>
    <name evidence="3" type="ORF">MB824_02275</name>
</gene>
<dbReference type="Pfam" id="PF00271">
    <property type="entry name" value="Helicase_C"/>
    <property type="match status" value="1"/>
</dbReference>
<evidence type="ECO:0000256" key="1">
    <source>
        <dbReference type="SAM" id="MobiDB-lite"/>
    </source>
</evidence>
<reference evidence="3 4" key="1">
    <citation type="submission" date="2022-02" db="EMBL/GenBank/DDBJ databases">
        <title>Genome sequence data of Kingella unionensis sp. nov. strain CICC 24913 (CCUG 75125).</title>
        <authorList>
            <person name="Xiao M."/>
        </authorList>
    </citation>
    <scope>NUCLEOTIDE SEQUENCE [LARGE SCALE GENOMIC DNA]</scope>
    <source>
        <strain evidence="3 4">CICC 24913</strain>
    </source>
</reference>
<dbReference type="Pfam" id="PF04851">
    <property type="entry name" value="ResIII"/>
    <property type="match status" value="1"/>
</dbReference>
<feature type="region of interest" description="Disordered" evidence="1">
    <location>
        <begin position="548"/>
        <end position="594"/>
    </location>
</feature>
<dbReference type="InterPro" id="IPR006935">
    <property type="entry name" value="Helicase/UvrB_N"/>
</dbReference>
<dbReference type="InterPro" id="IPR050742">
    <property type="entry name" value="Helicase_Restrict-Modif_Enz"/>
</dbReference>
<protein>
    <submittedName>
        <fullName evidence="3">DEAD/DEAH box helicase family protein</fullName>
    </submittedName>
</protein>
<comment type="caution">
    <text evidence="3">The sequence shown here is derived from an EMBL/GenBank/DDBJ whole genome shotgun (WGS) entry which is preliminary data.</text>
</comment>
<dbReference type="Proteomes" id="UP001298424">
    <property type="component" value="Unassembled WGS sequence"/>
</dbReference>
<keyword evidence="4" id="KW-1185">Reference proteome</keyword>
<keyword evidence="3" id="KW-0547">Nucleotide-binding</keyword>
<dbReference type="Gene3D" id="3.90.1570.30">
    <property type="match status" value="1"/>
</dbReference>
<dbReference type="InterPro" id="IPR027417">
    <property type="entry name" value="P-loop_NTPase"/>
</dbReference>
<dbReference type="InterPro" id="IPR013670">
    <property type="entry name" value="EcoEI_R_C_dom"/>
</dbReference>
<feature type="compositionally biased region" description="Polar residues" evidence="1">
    <location>
        <begin position="568"/>
        <end position="580"/>
    </location>
</feature>
<dbReference type="InterPro" id="IPR014001">
    <property type="entry name" value="Helicase_ATP-bd"/>
</dbReference>
<dbReference type="PANTHER" id="PTHR47396:SF1">
    <property type="entry name" value="ATP-DEPENDENT HELICASE IRC3-RELATED"/>
    <property type="match status" value="1"/>
</dbReference>
<dbReference type="Gene3D" id="3.40.50.300">
    <property type="entry name" value="P-loop containing nucleotide triphosphate hydrolases"/>
    <property type="match status" value="2"/>
</dbReference>
<dbReference type="GO" id="GO:0004386">
    <property type="term" value="F:helicase activity"/>
    <property type="evidence" value="ECO:0007669"/>
    <property type="project" value="UniProtKB-KW"/>
</dbReference>
<sequence>MSQSPQPTEEDVKLRRITPAIEAAGWAKHQIFMEYLFTAGKVSVHGKTARRGRQKKADYILTAPNGRTPLAIVEAKRGDKLLGDGMEQALEYAEILDIPFVYTSNGRGFLEHDRLTGKIRELALNEFPRYDELWARFSGTNALSDGQQAALLSDYHFDGNKPIAPRYYQRIAIDRTIKAISGGQNRVLLVMATGTGKTYTAFQIIWRLMKSGLKKRVLYLADRNILIDQTIQNDFRPFEKVITKVENKTLDSSYEIYMSLYQQLAGEEGCEPFRQFKPEFFDLIVVDECHRGSAREESLWRRVLDYFSSATHLGLTATPKESTEVSNIGYFGEPVYTYSLKQGIEDGFLAPYKVIRVGLDKDLLGWRPPKGKTDTDGDLIEDKVFAREEFEKHLIIDERTTAVARRVTQWLNDNDPFAKTIVFCVDIDHAERMRQALIKENSERVAANHRYIMRITGDNAEGKAQLDNFIDPNEKYPAIVTTSKLMTTGVDCKTCKLIVLDNEIKSMTEFKQIIGRGTRINDAYGKQFFTIMDFRNVTNLFADPDFDGEPVSIIDDNGTDNGEGQPENPDTPSDTDNSDGSGLPENGGGFVPPVDGKVKKKIRVRGVEIRVLSEQVQILDENGDLITESLTDYSKRNILNQYATLDTFLQAWNGADKKQAVLDALEEQGLPLEVLQEAHGNAADLDPFDLILHLAYNRPAMTRSERARRLQKDGFLQAYSAECRQVLSALLDKYMNEGISLEETSVLNIAPFSDIGTPKKIIRLFGGMGQYQNAVNELQRNLYDVPPELLYQSGQGGNSAARQI</sequence>
<dbReference type="CDD" id="cd18799">
    <property type="entry name" value="SF2_C_EcoAI-like"/>
    <property type="match status" value="1"/>
</dbReference>
<dbReference type="EMBL" id="JAKOOW010000007">
    <property type="protein sequence ID" value="MCG6503324.1"/>
    <property type="molecule type" value="Genomic_DNA"/>
</dbReference>
<dbReference type="PANTHER" id="PTHR47396">
    <property type="entry name" value="TYPE I RESTRICTION ENZYME ECOKI R PROTEIN"/>
    <property type="match status" value="1"/>
</dbReference>
<keyword evidence="3" id="KW-0067">ATP-binding</keyword>
<dbReference type="NCBIfam" id="NF046051">
    <property type="entry name" value="restrict_EcoAI"/>
    <property type="match status" value="1"/>
</dbReference>
<keyword evidence="3" id="KW-0347">Helicase</keyword>
<evidence type="ECO:0000259" key="2">
    <source>
        <dbReference type="PROSITE" id="PS51192"/>
    </source>
</evidence>
<dbReference type="PROSITE" id="PS51192">
    <property type="entry name" value="HELICASE_ATP_BIND_1"/>
    <property type="match status" value="1"/>
</dbReference>
<keyword evidence="3" id="KW-0378">Hydrolase</keyword>
<dbReference type="SMART" id="SM00487">
    <property type="entry name" value="DEXDc"/>
    <property type="match status" value="1"/>
</dbReference>
<dbReference type="CDD" id="cd18032">
    <property type="entry name" value="DEXHc_RE_I_III_res"/>
    <property type="match status" value="1"/>
</dbReference>
<dbReference type="Pfam" id="PF08463">
    <property type="entry name" value="EcoEI_R_C"/>
    <property type="match status" value="1"/>
</dbReference>
<evidence type="ECO:0000313" key="3">
    <source>
        <dbReference type="EMBL" id="MCG6503324.1"/>
    </source>
</evidence>